<name>A0A517Y2A5_9BACT</name>
<evidence type="ECO:0000259" key="1">
    <source>
        <dbReference type="PROSITE" id="PS51746"/>
    </source>
</evidence>
<dbReference type="Pfam" id="PF13672">
    <property type="entry name" value="PP2C_2"/>
    <property type="match status" value="1"/>
</dbReference>
<dbReference type="Gene3D" id="3.60.40.10">
    <property type="entry name" value="PPM-type phosphatase domain"/>
    <property type="match status" value="1"/>
</dbReference>
<dbReference type="RefSeq" id="WP_145244097.1">
    <property type="nucleotide sequence ID" value="NZ_CP036273.1"/>
</dbReference>
<accession>A0A517Y2A5</accession>
<dbReference type="PROSITE" id="PS51746">
    <property type="entry name" value="PPM_2"/>
    <property type="match status" value="1"/>
</dbReference>
<dbReference type="InterPro" id="IPR015655">
    <property type="entry name" value="PP2C"/>
</dbReference>
<dbReference type="EC" id="3.1.3.16" evidence="2"/>
<dbReference type="OrthoDB" id="9801841at2"/>
<dbReference type="PANTHER" id="PTHR13832">
    <property type="entry name" value="PROTEIN PHOSPHATASE 2C"/>
    <property type="match status" value="1"/>
</dbReference>
<dbReference type="KEGG" id="uli:ETAA1_58950"/>
<keyword evidence="2" id="KW-0378">Hydrolase</keyword>
<dbReference type="SMART" id="SM00331">
    <property type="entry name" value="PP2C_SIG"/>
    <property type="match status" value="1"/>
</dbReference>
<sequence length="285" mass="30255">MSASASPDLQPLTVRSFGLTDPGRVRPNNEDVFLVGELARTLIVRHTNIPQPDETHSRHRGYVFLVADGVGGNEAGDVASQLGAASVEEFLLNTFRRVAAAPSGDGQAALQELQAALRRADARLFDAAGRHPEWRGMGTTLTLALAAGRRLFVAHAGDSRCYLYSGDALRQLTADHTVVADLARSGLLTRAEQAHHPWRHVVTNLLGGTEPGVRAEVHLLDLHAGDALLLCSDGLTDMVADEAIAAVLAAEADPEAACRRLVDEANRNGGKDNVTAVVARFDGPS</sequence>
<dbReference type="SUPFAM" id="SSF81606">
    <property type="entry name" value="PP2C-like"/>
    <property type="match status" value="1"/>
</dbReference>
<dbReference type="CDD" id="cd00143">
    <property type="entry name" value="PP2Cc"/>
    <property type="match status" value="1"/>
</dbReference>
<dbReference type="InterPro" id="IPR001932">
    <property type="entry name" value="PPM-type_phosphatase-like_dom"/>
</dbReference>
<dbReference type="InterPro" id="IPR036457">
    <property type="entry name" value="PPM-type-like_dom_sf"/>
</dbReference>
<dbReference type="GO" id="GO:0004722">
    <property type="term" value="F:protein serine/threonine phosphatase activity"/>
    <property type="evidence" value="ECO:0007669"/>
    <property type="project" value="UniProtKB-EC"/>
</dbReference>
<organism evidence="2 3">
    <name type="scientific">Urbifossiella limnaea</name>
    <dbReference type="NCBI Taxonomy" id="2528023"/>
    <lineage>
        <taxon>Bacteria</taxon>
        <taxon>Pseudomonadati</taxon>
        <taxon>Planctomycetota</taxon>
        <taxon>Planctomycetia</taxon>
        <taxon>Gemmatales</taxon>
        <taxon>Gemmataceae</taxon>
        <taxon>Urbifossiella</taxon>
    </lineage>
</organism>
<dbReference type="EMBL" id="CP036273">
    <property type="protein sequence ID" value="QDU23885.1"/>
    <property type="molecule type" value="Genomic_DNA"/>
</dbReference>
<proteinExistence type="predicted"/>
<keyword evidence="3" id="KW-1185">Reference proteome</keyword>
<dbReference type="SMART" id="SM00332">
    <property type="entry name" value="PP2Cc"/>
    <property type="match status" value="1"/>
</dbReference>
<evidence type="ECO:0000313" key="3">
    <source>
        <dbReference type="Proteomes" id="UP000319576"/>
    </source>
</evidence>
<feature type="domain" description="PPM-type phosphatase" evidence="1">
    <location>
        <begin position="16"/>
        <end position="281"/>
    </location>
</feature>
<gene>
    <name evidence="2" type="primary">stp_4</name>
    <name evidence="2" type="ORF">ETAA1_58950</name>
</gene>
<dbReference type="PANTHER" id="PTHR13832:SF827">
    <property type="entry name" value="PROTEIN PHOSPHATASE 1L"/>
    <property type="match status" value="1"/>
</dbReference>
<dbReference type="Proteomes" id="UP000319576">
    <property type="component" value="Chromosome"/>
</dbReference>
<evidence type="ECO:0000313" key="2">
    <source>
        <dbReference type="EMBL" id="QDU23885.1"/>
    </source>
</evidence>
<dbReference type="AlphaFoldDB" id="A0A517Y2A5"/>
<reference evidence="2 3" key="1">
    <citation type="submission" date="2019-02" db="EMBL/GenBank/DDBJ databases">
        <title>Deep-cultivation of Planctomycetes and their phenomic and genomic characterization uncovers novel biology.</title>
        <authorList>
            <person name="Wiegand S."/>
            <person name="Jogler M."/>
            <person name="Boedeker C."/>
            <person name="Pinto D."/>
            <person name="Vollmers J."/>
            <person name="Rivas-Marin E."/>
            <person name="Kohn T."/>
            <person name="Peeters S.H."/>
            <person name="Heuer A."/>
            <person name="Rast P."/>
            <person name="Oberbeckmann S."/>
            <person name="Bunk B."/>
            <person name="Jeske O."/>
            <person name="Meyerdierks A."/>
            <person name="Storesund J.E."/>
            <person name="Kallscheuer N."/>
            <person name="Luecker S."/>
            <person name="Lage O.M."/>
            <person name="Pohl T."/>
            <person name="Merkel B.J."/>
            <person name="Hornburger P."/>
            <person name="Mueller R.-W."/>
            <person name="Bruemmer F."/>
            <person name="Labrenz M."/>
            <person name="Spormann A.M."/>
            <person name="Op den Camp H."/>
            <person name="Overmann J."/>
            <person name="Amann R."/>
            <person name="Jetten M.S.M."/>
            <person name="Mascher T."/>
            <person name="Medema M.H."/>
            <person name="Devos D.P."/>
            <person name="Kaster A.-K."/>
            <person name="Ovreas L."/>
            <person name="Rohde M."/>
            <person name="Galperin M.Y."/>
            <person name="Jogler C."/>
        </authorList>
    </citation>
    <scope>NUCLEOTIDE SEQUENCE [LARGE SCALE GENOMIC DNA]</scope>
    <source>
        <strain evidence="2 3">ETA_A1</strain>
    </source>
</reference>
<protein>
    <submittedName>
        <fullName evidence="2">Serine/threonine phosphatase stp</fullName>
        <ecNumber evidence="2">3.1.3.16</ecNumber>
    </submittedName>
</protein>